<proteinExistence type="predicted"/>
<dbReference type="Pfam" id="PF12697">
    <property type="entry name" value="Abhydrolase_6"/>
    <property type="match status" value="1"/>
</dbReference>
<dbReference type="InterPro" id="IPR000073">
    <property type="entry name" value="AB_hydrolase_1"/>
</dbReference>
<comment type="caution">
    <text evidence="2">The sequence shown here is derived from an EMBL/GenBank/DDBJ whole genome shotgun (WGS) entry which is preliminary data.</text>
</comment>
<evidence type="ECO:0000313" key="2">
    <source>
        <dbReference type="EMBL" id="MFD1121230.1"/>
    </source>
</evidence>
<evidence type="ECO:0000313" key="3">
    <source>
        <dbReference type="Proteomes" id="UP001597206"/>
    </source>
</evidence>
<keyword evidence="3" id="KW-1185">Reference proteome</keyword>
<reference evidence="3" key="1">
    <citation type="journal article" date="2019" name="Int. J. Syst. Evol. Microbiol.">
        <title>The Global Catalogue of Microorganisms (GCM) 10K type strain sequencing project: providing services to taxonomists for standard genome sequencing and annotation.</title>
        <authorList>
            <consortium name="The Broad Institute Genomics Platform"/>
            <consortium name="The Broad Institute Genome Sequencing Center for Infectious Disease"/>
            <person name="Wu L."/>
            <person name="Ma J."/>
        </authorList>
    </citation>
    <scope>NUCLEOTIDE SEQUENCE [LARGE SCALE GENOMIC DNA]</scope>
    <source>
        <strain evidence="3">CCUG 58411</strain>
    </source>
</reference>
<dbReference type="InterPro" id="IPR029058">
    <property type="entry name" value="AB_hydrolase_fold"/>
</dbReference>
<feature type="domain" description="AB hydrolase-1" evidence="1">
    <location>
        <begin position="20"/>
        <end position="214"/>
    </location>
</feature>
<keyword evidence="2" id="KW-0378">Hydrolase</keyword>
<accession>A0ABW3PFA5</accession>
<protein>
    <submittedName>
        <fullName evidence="2">Alpha/beta fold hydrolase</fullName>
    </submittedName>
</protein>
<dbReference type="Gene3D" id="3.40.50.1820">
    <property type="entry name" value="alpha/beta hydrolase"/>
    <property type="match status" value="1"/>
</dbReference>
<dbReference type="SUPFAM" id="SSF53474">
    <property type="entry name" value="alpha/beta-Hydrolases"/>
    <property type="match status" value="1"/>
</dbReference>
<organism evidence="2 3">
    <name type="scientific">Methylophilus flavus</name>
    <dbReference type="NCBI Taxonomy" id="640084"/>
    <lineage>
        <taxon>Bacteria</taxon>
        <taxon>Pseudomonadati</taxon>
        <taxon>Pseudomonadota</taxon>
        <taxon>Betaproteobacteria</taxon>
        <taxon>Nitrosomonadales</taxon>
        <taxon>Methylophilaceae</taxon>
        <taxon>Methylophilus</taxon>
    </lineage>
</organism>
<gene>
    <name evidence="2" type="ORF">ACFQ2T_01835</name>
</gene>
<dbReference type="Proteomes" id="UP001597206">
    <property type="component" value="Unassembled WGS sequence"/>
</dbReference>
<dbReference type="GO" id="GO:0016787">
    <property type="term" value="F:hydrolase activity"/>
    <property type="evidence" value="ECO:0007669"/>
    <property type="project" value="UniProtKB-KW"/>
</dbReference>
<name>A0ABW3PFA5_9PROT</name>
<dbReference type="EMBL" id="JBHTLN010000001">
    <property type="protein sequence ID" value="MFD1121230.1"/>
    <property type="molecule type" value="Genomic_DNA"/>
</dbReference>
<sequence>MRYLVDSAYPGHKASTLMILLPGATCLPEDFITQGFVQAVRERSLDIDLMLVELSFEQIADLTALHTLHRDVIQSVASQYQAIWLAGISIGGYIAMAYAHYYPGQVKGLFLIAPYPGNRITTGEIASAGGMHAWQPVDIANDDLERGNWYWLKHAKNVEIHLGYGSEDRFADGIALMEEVIPAARVDKVPGEHTWPVWQQLWSNFLDQQQARWETVQHPDRVAKS</sequence>
<evidence type="ECO:0000259" key="1">
    <source>
        <dbReference type="Pfam" id="PF12697"/>
    </source>
</evidence>
<dbReference type="RefSeq" id="WP_379029691.1">
    <property type="nucleotide sequence ID" value="NZ_JBHTLN010000001.1"/>
</dbReference>